<evidence type="ECO:0000313" key="2">
    <source>
        <dbReference type="EMBL" id="MFC5494826.1"/>
    </source>
</evidence>
<dbReference type="PANTHER" id="PTHR43580">
    <property type="entry name" value="OXIDOREDUCTASE GLYR1-RELATED"/>
    <property type="match status" value="1"/>
</dbReference>
<evidence type="ECO:0000259" key="1">
    <source>
        <dbReference type="Pfam" id="PF03446"/>
    </source>
</evidence>
<dbReference type="InterPro" id="IPR032710">
    <property type="entry name" value="NTF2-like_dom_sf"/>
</dbReference>
<dbReference type="PANTHER" id="PTHR43580:SF2">
    <property type="entry name" value="CYTOKINE-LIKE NUCLEAR FACTOR N-PAC"/>
    <property type="match status" value="1"/>
</dbReference>
<dbReference type="Gene3D" id="3.10.450.50">
    <property type="match status" value="1"/>
</dbReference>
<evidence type="ECO:0000313" key="3">
    <source>
        <dbReference type="Proteomes" id="UP001595956"/>
    </source>
</evidence>
<dbReference type="Gene3D" id="3.40.50.720">
    <property type="entry name" value="NAD(P)-binding Rossmann-like Domain"/>
    <property type="match status" value="1"/>
</dbReference>
<dbReference type="InterPro" id="IPR006115">
    <property type="entry name" value="6PGDH_NADP-bd"/>
</dbReference>
<dbReference type="InterPro" id="IPR051265">
    <property type="entry name" value="HIBADH-related_NP60_sf"/>
</dbReference>
<dbReference type="InterPro" id="IPR008927">
    <property type="entry name" value="6-PGluconate_DH-like_C_sf"/>
</dbReference>
<dbReference type="InterPro" id="IPR013328">
    <property type="entry name" value="6PGD_dom2"/>
</dbReference>
<proteinExistence type="predicted"/>
<dbReference type="InterPro" id="IPR039437">
    <property type="entry name" value="FrzH/put_lumazine-bd"/>
</dbReference>
<protein>
    <submittedName>
        <fullName evidence="2">Nuclear transport factor 2 family protein</fullName>
    </submittedName>
</protein>
<dbReference type="RefSeq" id="WP_345175857.1">
    <property type="nucleotide sequence ID" value="NZ_BAABFQ010000005.1"/>
</dbReference>
<reference evidence="3" key="1">
    <citation type="journal article" date="2019" name="Int. J. Syst. Evol. Microbiol.">
        <title>The Global Catalogue of Microorganisms (GCM) 10K type strain sequencing project: providing services to taxonomists for standard genome sequencing and annotation.</title>
        <authorList>
            <consortium name="The Broad Institute Genomics Platform"/>
            <consortium name="The Broad Institute Genome Sequencing Center for Infectious Disease"/>
            <person name="Wu L."/>
            <person name="Ma J."/>
        </authorList>
    </citation>
    <scope>NUCLEOTIDE SEQUENCE [LARGE SCALE GENOMIC DNA]</scope>
    <source>
        <strain evidence="3">KACC 13778</strain>
    </source>
</reference>
<dbReference type="Gene3D" id="1.10.1040.10">
    <property type="entry name" value="N-(1-d-carboxylethyl)-l-norvaline Dehydrogenase, domain 2"/>
    <property type="match status" value="1"/>
</dbReference>
<dbReference type="Pfam" id="PF03446">
    <property type="entry name" value="NAD_binding_2"/>
    <property type="match status" value="1"/>
</dbReference>
<accession>A0ABW0N3P7</accession>
<dbReference type="SUPFAM" id="SSF54427">
    <property type="entry name" value="NTF2-like"/>
    <property type="match status" value="1"/>
</dbReference>
<dbReference type="Pfam" id="PF12893">
    <property type="entry name" value="Lumazine_bd_2"/>
    <property type="match status" value="1"/>
</dbReference>
<dbReference type="Proteomes" id="UP001595956">
    <property type="component" value="Unassembled WGS sequence"/>
</dbReference>
<dbReference type="CDD" id="cd00531">
    <property type="entry name" value="NTF2_like"/>
    <property type="match status" value="1"/>
</dbReference>
<dbReference type="SUPFAM" id="SSF51735">
    <property type="entry name" value="NAD(P)-binding Rossmann-fold domains"/>
    <property type="match status" value="1"/>
</dbReference>
<dbReference type="SUPFAM" id="SSF48179">
    <property type="entry name" value="6-phosphogluconate dehydrogenase C-terminal domain-like"/>
    <property type="match status" value="1"/>
</dbReference>
<sequence length="374" mass="38438">MTLPTVTVVGLGRMGAALLDRLLEQGFDATGWTRSEAGRPLAEAVRGRGVVVLAVFDGAACRDVLADIVDVGVVVNTATVGPAEAAELAELAVKAGVAYVHAPVLGSVGAVTAGTLTVIAGGDVETPGVADVLSAVSARVITARGVADAAALKLVGAAALASALDGVRTAWTAARALGVPDEQAVELLSHTAFGGLVGSKRGQLLGEEVPDRADFAVGALAKDLGLVQRSATSTPPTLAAVLERAAAAGSGEDVAVLARPGTGVTAPLEDYARGHATRDPAYFRRAFLPTAHVEGLRDGAFTSWDLDGYTALFDGRPDPREAEFSRTIDSVRVDGTVATATMTLDHGESRFTDMFVLVRTGDGWRIANKVYHRH</sequence>
<gene>
    <name evidence="2" type="ORF">ACFPKY_17075</name>
</gene>
<comment type="caution">
    <text evidence="2">The sequence shown here is derived from an EMBL/GenBank/DDBJ whole genome shotgun (WGS) entry which is preliminary data.</text>
</comment>
<dbReference type="EMBL" id="JBHSMD010000006">
    <property type="protein sequence ID" value="MFC5494826.1"/>
    <property type="molecule type" value="Genomic_DNA"/>
</dbReference>
<organism evidence="2 3">
    <name type="scientific">Nocardioides caricicola</name>
    <dbReference type="NCBI Taxonomy" id="634770"/>
    <lineage>
        <taxon>Bacteria</taxon>
        <taxon>Bacillati</taxon>
        <taxon>Actinomycetota</taxon>
        <taxon>Actinomycetes</taxon>
        <taxon>Propionibacteriales</taxon>
        <taxon>Nocardioidaceae</taxon>
        <taxon>Nocardioides</taxon>
    </lineage>
</organism>
<name>A0ABW0N3P7_9ACTN</name>
<dbReference type="InterPro" id="IPR036291">
    <property type="entry name" value="NAD(P)-bd_dom_sf"/>
</dbReference>
<keyword evidence="3" id="KW-1185">Reference proteome</keyword>
<feature type="domain" description="6-phosphogluconate dehydrogenase NADP-binding" evidence="1">
    <location>
        <begin position="6"/>
        <end position="141"/>
    </location>
</feature>